<sequence length="280" mass="30624">MCSPKTIVETLVCFHLLTGAYASTSNDTASCPPEWVQSTVYETCVKIFDTEHTWLDANINCSAAHHKAHLVTIPDNVTNQFLYDLVKSKAVPFWIGLIRLGYARDFRWSGGSVPDFLDSNSPICGIINNDTVAASSWTAGPCDDKLPFICEIALGPSSLYSEAPLSQLANMKLMSILLIVWGIGMAAFFAEHKTRKRRRTRKSAGVTINVTRPANPRHEKSAVFTGQTDVVMGGQNFDLSPTELSLRESPGADGGPWIDVAEEDFVDTLSESQASSLLTY</sequence>
<protein>
    <submittedName>
        <fullName evidence="4">C-type lectin 7</fullName>
    </submittedName>
</protein>
<dbReference type="CDD" id="cd00037">
    <property type="entry name" value="CLECT"/>
    <property type="match status" value="1"/>
</dbReference>
<keyword evidence="1" id="KW-1133">Transmembrane helix</keyword>
<dbReference type="Pfam" id="PF00059">
    <property type="entry name" value="Lectin_C"/>
    <property type="match status" value="1"/>
</dbReference>
<feature type="domain" description="C-type lectin" evidence="3">
    <location>
        <begin position="40"/>
        <end position="151"/>
    </location>
</feature>
<dbReference type="EMBL" id="BMAT01013766">
    <property type="protein sequence ID" value="GFS19774.1"/>
    <property type="molecule type" value="Genomic_DNA"/>
</dbReference>
<evidence type="ECO:0000259" key="3">
    <source>
        <dbReference type="PROSITE" id="PS50041"/>
    </source>
</evidence>
<dbReference type="InterPro" id="IPR001304">
    <property type="entry name" value="C-type_lectin-like"/>
</dbReference>
<dbReference type="InterPro" id="IPR016186">
    <property type="entry name" value="C-type_lectin-like/link_sf"/>
</dbReference>
<keyword evidence="2" id="KW-0732">Signal</keyword>
<evidence type="ECO:0000313" key="5">
    <source>
        <dbReference type="Proteomes" id="UP000762676"/>
    </source>
</evidence>
<gene>
    <name evidence="4" type="ORF">ElyMa_006882300</name>
</gene>
<feature type="transmembrane region" description="Helical" evidence="1">
    <location>
        <begin position="173"/>
        <end position="190"/>
    </location>
</feature>
<evidence type="ECO:0000313" key="4">
    <source>
        <dbReference type="EMBL" id="GFS19774.1"/>
    </source>
</evidence>
<dbReference type="PANTHER" id="PTHR22803">
    <property type="entry name" value="MANNOSE, PHOSPHOLIPASE, LECTIN RECEPTOR RELATED"/>
    <property type="match status" value="1"/>
</dbReference>
<organism evidence="4 5">
    <name type="scientific">Elysia marginata</name>
    <dbReference type="NCBI Taxonomy" id="1093978"/>
    <lineage>
        <taxon>Eukaryota</taxon>
        <taxon>Metazoa</taxon>
        <taxon>Spiralia</taxon>
        <taxon>Lophotrochozoa</taxon>
        <taxon>Mollusca</taxon>
        <taxon>Gastropoda</taxon>
        <taxon>Heterobranchia</taxon>
        <taxon>Euthyneura</taxon>
        <taxon>Panpulmonata</taxon>
        <taxon>Sacoglossa</taxon>
        <taxon>Placobranchoidea</taxon>
        <taxon>Plakobranchidae</taxon>
        <taxon>Elysia</taxon>
    </lineage>
</organism>
<dbReference type="PROSITE" id="PS50041">
    <property type="entry name" value="C_TYPE_LECTIN_2"/>
    <property type="match status" value="1"/>
</dbReference>
<dbReference type="InterPro" id="IPR050111">
    <property type="entry name" value="C-type_lectin/snaclec_domain"/>
</dbReference>
<dbReference type="InterPro" id="IPR016187">
    <property type="entry name" value="CTDL_fold"/>
</dbReference>
<dbReference type="SUPFAM" id="SSF56436">
    <property type="entry name" value="C-type lectin-like"/>
    <property type="match status" value="1"/>
</dbReference>
<evidence type="ECO:0000256" key="2">
    <source>
        <dbReference type="SAM" id="SignalP"/>
    </source>
</evidence>
<name>A0AAV4JAT2_9GAST</name>
<comment type="caution">
    <text evidence="4">The sequence shown here is derived from an EMBL/GenBank/DDBJ whole genome shotgun (WGS) entry which is preliminary data.</text>
</comment>
<feature type="signal peptide" evidence="2">
    <location>
        <begin position="1"/>
        <end position="22"/>
    </location>
</feature>
<dbReference type="AlphaFoldDB" id="A0AAV4JAT2"/>
<evidence type="ECO:0000256" key="1">
    <source>
        <dbReference type="SAM" id="Phobius"/>
    </source>
</evidence>
<reference evidence="4 5" key="1">
    <citation type="journal article" date="2021" name="Elife">
        <title>Chloroplast acquisition without the gene transfer in kleptoplastic sea slugs, Plakobranchus ocellatus.</title>
        <authorList>
            <person name="Maeda T."/>
            <person name="Takahashi S."/>
            <person name="Yoshida T."/>
            <person name="Shimamura S."/>
            <person name="Takaki Y."/>
            <person name="Nagai Y."/>
            <person name="Toyoda A."/>
            <person name="Suzuki Y."/>
            <person name="Arimoto A."/>
            <person name="Ishii H."/>
            <person name="Satoh N."/>
            <person name="Nishiyama T."/>
            <person name="Hasebe M."/>
            <person name="Maruyama T."/>
            <person name="Minagawa J."/>
            <person name="Obokata J."/>
            <person name="Shigenobu S."/>
        </authorList>
    </citation>
    <scope>NUCLEOTIDE SEQUENCE [LARGE SCALE GENOMIC DNA]</scope>
</reference>
<keyword evidence="1" id="KW-0472">Membrane</keyword>
<keyword evidence="5" id="KW-1185">Reference proteome</keyword>
<dbReference type="SMART" id="SM00034">
    <property type="entry name" value="CLECT"/>
    <property type="match status" value="1"/>
</dbReference>
<accession>A0AAV4JAT2</accession>
<feature type="chain" id="PRO_5043775005" evidence="2">
    <location>
        <begin position="23"/>
        <end position="280"/>
    </location>
</feature>
<dbReference type="Proteomes" id="UP000762676">
    <property type="component" value="Unassembled WGS sequence"/>
</dbReference>
<dbReference type="Gene3D" id="3.10.100.10">
    <property type="entry name" value="Mannose-Binding Protein A, subunit A"/>
    <property type="match status" value="1"/>
</dbReference>
<keyword evidence="1" id="KW-0812">Transmembrane</keyword>
<proteinExistence type="predicted"/>